<dbReference type="SUPFAM" id="SSF47459">
    <property type="entry name" value="HLH, helix-loop-helix DNA-binding domain"/>
    <property type="match status" value="1"/>
</dbReference>
<name>A0ABC8QYF4_9AQUA</name>
<keyword evidence="8" id="KW-1185">Reference proteome</keyword>
<keyword evidence="4" id="KW-0804">Transcription</keyword>
<dbReference type="PANTHER" id="PTHR45855">
    <property type="entry name" value="TRANSCRIPTION FACTOR PIF1-RELATED"/>
    <property type="match status" value="1"/>
</dbReference>
<evidence type="ECO:0000256" key="3">
    <source>
        <dbReference type="ARBA" id="ARBA00023125"/>
    </source>
</evidence>
<evidence type="ECO:0000256" key="2">
    <source>
        <dbReference type="ARBA" id="ARBA00023015"/>
    </source>
</evidence>
<keyword evidence="3" id="KW-0238">DNA-binding</keyword>
<gene>
    <name evidence="7" type="ORF">ILEXP_LOCUS2289</name>
</gene>
<dbReference type="Pfam" id="PF00010">
    <property type="entry name" value="HLH"/>
    <property type="match status" value="1"/>
</dbReference>
<reference evidence="7 8" key="1">
    <citation type="submission" date="2024-02" db="EMBL/GenBank/DDBJ databases">
        <authorList>
            <person name="Vignale AGUSTIN F."/>
            <person name="Sosa J E."/>
            <person name="Modenutti C."/>
        </authorList>
    </citation>
    <scope>NUCLEOTIDE SEQUENCE [LARGE SCALE GENOMIC DNA]</scope>
</reference>
<dbReference type="GO" id="GO:0005634">
    <property type="term" value="C:nucleus"/>
    <property type="evidence" value="ECO:0007669"/>
    <property type="project" value="UniProtKB-SubCell"/>
</dbReference>
<protein>
    <recommendedName>
        <fullName evidence="6">BHLH domain-containing protein</fullName>
    </recommendedName>
</protein>
<evidence type="ECO:0000259" key="6">
    <source>
        <dbReference type="PROSITE" id="PS50888"/>
    </source>
</evidence>
<dbReference type="Proteomes" id="UP001642360">
    <property type="component" value="Unassembled WGS sequence"/>
</dbReference>
<dbReference type="InterPro" id="IPR031066">
    <property type="entry name" value="bHLH_ALC-like_plant"/>
</dbReference>
<dbReference type="CDD" id="cd11445">
    <property type="entry name" value="bHLH_AtPIF_like"/>
    <property type="match status" value="1"/>
</dbReference>
<keyword evidence="5" id="KW-0539">Nucleus</keyword>
<evidence type="ECO:0000313" key="7">
    <source>
        <dbReference type="EMBL" id="CAK9135343.1"/>
    </source>
</evidence>
<dbReference type="Gene3D" id="4.10.280.10">
    <property type="entry name" value="Helix-loop-helix DNA-binding domain"/>
    <property type="match status" value="1"/>
</dbReference>
<dbReference type="PANTHER" id="PTHR45855:SF6">
    <property type="entry name" value="TRANSCRIPTION FACTOR ALC"/>
    <property type="match status" value="1"/>
</dbReference>
<accession>A0ABC8QYF4</accession>
<evidence type="ECO:0000313" key="8">
    <source>
        <dbReference type="Proteomes" id="UP001642360"/>
    </source>
</evidence>
<evidence type="ECO:0000256" key="4">
    <source>
        <dbReference type="ARBA" id="ARBA00023163"/>
    </source>
</evidence>
<feature type="domain" description="BHLH" evidence="6">
    <location>
        <begin position="21"/>
        <end position="70"/>
    </location>
</feature>
<dbReference type="InterPro" id="IPR047265">
    <property type="entry name" value="PIF1-like_bHLH"/>
</dbReference>
<dbReference type="InterPro" id="IPR011598">
    <property type="entry name" value="bHLH_dom"/>
</dbReference>
<sequence>MNPVTLRSSKRSRAAEVHCLSEKDGFKCGRQRRRNRINEKMKALQKLIPNSNKMDKASMLDEAIKHLKQLQLQVQIAPKGSRSLAYLFVDRPGYSQGNFLFERSLFGPSPLPPDKAAETSAAAVIESSSSFNFSDSGDYFSIEVKESSRKSFSTISSIDSDAITSMKSSDDSRERLEA</sequence>
<organism evidence="7 8">
    <name type="scientific">Ilex paraguariensis</name>
    <name type="common">yerba mate</name>
    <dbReference type="NCBI Taxonomy" id="185542"/>
    <lineage>
        <taxon>Eukaryota</taxon>
        <taxon>Viridiplantae</taxon>
        <taxon>Streptophyta</taxon>
        <taxon>Embryophyta</taxon>
        <taxon>Tracheophyta</taxon>
        <taxon>Spermatophyta</taxon>
        <taxon>Magnoliopsida</taxon>
        <taxon>eudicotyledons</taxon>
        <taxon>Gunneridae</taxon>
        <taxon>Pentapetalae</taxon>
        <taxon>asterids</taxon>
        <taxon>campanulids</taxon>
        <taxon>Aquifoliales</taxon>
        <taxon>Aquifoliaceae</taxon>
        <taxon>Ilex</taxon>
    </lineage>
</organism>
<dbReference type="GO" id="GO:0003677">
    <property type="term" value="F:DNA binding"/>
    <property type="evidence" value="ECO:0007669"/>
    <property type="project" value="UniProtKB-KW"/>
</dbReference>
<proteinExistence type="predicted"/>
<keyword evidence="2" id="KW-0805">Transcription regulation</keyword>
<dbReference type="PROSITE" id="PS50888">
    <property type="entry name" value="BHLH"/>
    <property type="match status" value="1"/>
</dbReference>
<comment type="caution">
    <text evidence="7">The sequence shown here is derived from an EMBL/GenBank/DDBJ whole genome shotgun (WGS) entry which is preliminary data.</text>
</comment>
<evidence type="ECO:0000256" key="1">
    <source>
        <dbReference type="ARBA" id="ARBA00004123"/>
    </source>
</evidence>
<comment type="subcellular location">
    <subcellularLocation>
        <location evidence="1">Nucleus</location>
    </subcellularLocation>
</comment>
<dbReference type="AlphaFoldDB" id="A0ABC8QYF4"/>
<evidence type="ECO:0000256" key="5">
    <source>
        <dbReference type="ARBA" id="ARBA00023242"/>
    </source>
</evidence>
<dbReference type="SMART" id="SM00353">
    <property type="entry name" value="HLH"/>
    <property type="match status" value="1"/>
</dbReference>
<dbReference type="InterPro" id="IPR036638">
    <property type="entry name" value="HLH_DNA-bd_sf"/>
</dbReference>
<dbReference type="EMBL" id="CAUOFW020000703">
    <property type="protein sequence ID" value="CAK9135343.1"/>
    <property type="molecule type" value="Genomic_DNA"/>
</dbReference>